<protein>
    <submittedName>
        <fullName evidence="1">UDP-N-acetylglucosamine diphosphorylase 1</fullName>
    </submittedName>
</protein>
<dbReference type="AlphaFoldDB" id="A0A699I7H8"/>
<comment type="caution">
    <text evidence="1">The sequence shown here is derived from an EMBL/GenBank/DDBJ whole genome shotgun (WGS) entry which is preliminary data.</text>
</comment>
<gene>
    <name evidence="1" type="ORF">Tci_487158</name>
</gene>
<accession>A0A699I7H8</accession>
<reference evidence="1" key="1">
    <citation type="journal article" date="2019" name="Sci. Rep.">
        <title>Draft genome of Tanacetum cinerariifolium, the natural source of mosquito coil.</title>
        <authorList>
            <person name="Yamashiro T."/>
            <person name="Shiraishi A."/>
            <person name="Satake H."/>
            <person name="Nakayama K."/>
        </authorList>
    </citation>
    <scope>NUCLEOTIDE SEQUENCE</scope>
</reference>
<sequence>MTKPYSSPCFIANCFNAGYLKMEVKRRSVKAKELQKDALLKLFKLSNQKSILGEHAYPVNRGLLVNHLSSPRRRDGKNKKPRNFADTLVTKSCQLQGLLGDEIGSSTAAIESVPESSASAVENTKLEDRKRWWNMGLNATADGKLVVLLLSCIAFIRWGFIHVTSAIKDNEDSPATCSGLRSLYREAKKARKLFISRLRLYS</sequence>
<name>A0A699I7H8_TANCI</name>
<dbReference type="EMBL" id="BKCJ010246293">
    <property type="protein sequence ID" value="GEZ15185.1"/>
    <property type="molecule type" value="Genomic_DNA"/>
</dbReference>
<evidence type="ECO:0000313" key="1">
    <source>
        <dbReference type="EMBL" id="GEZ15185.1"/>
    </source>
</evidence>
<organism evidence="1">
    <name type="scientific">Tanacetum cinerariifolium</name>
    <name type="common">Dalmatian daisy</name>
    <name type="synonym">Chrysanthemum cinerariifolium</name>
    <dbReference type="NCBI Taxonomy" id="118510"/>
    <lineage>
        <taxon>Eukaryota</taxon>
        <taxon>Viridiplantae</taxon>
        <taxon>Streptophyta</taxon>
        <taxon>Embryophyta</taxon>
        <taxon>Tracheophyta</taxon>
        <taxon>Spermatophyta</taxon>
        <taxon>Magnoliopsida</taxon>
        <taxon>eudicotyledons</taxon>
        <taxon>Gunneridae</taxon>
        <taxon>Pentapetalae</taxon>
        <taxon>asterids</taxon>
        <taxon>campanulids</taxon>
        <taxon>Asterales</taxon>
        <taxon>Asteraceae</taxon>
        <taxon>Asteroideae</taxon>
        <taxon>Anthemideae</taxon>
        <taxon>Anthemidinae</taxon>
        <taxon>Tanacetum</taxon>
    </lineage>
</organism>
<proteinExistence type="predicted"/>